<name>A0A841D607_PLAVE</name>
<evidence type="ECO:0000313" key="3">
    <source>
        <dbReference type="Proteomes" id="UP000562352"/>
    </source>
</evidence>
<reference evidence="2 3" key="1">
    <citation type="submission" date="2020-08" db="EMBL/GenBank/DDBJ databases">
        <title>Genomic Encyclopedia of Type Strains, Phase III (KMG-III): the genomes of soil and plant-associated and newly described type strains.</title>
        <authorList>
            <person name="Whitman W."/>
        </authorList>
    </citation>
    <scope>NUCLEOTIDE SEQUENCE [LARGE SCALE GENOMIC DNA]</scope>
    <source>
        <strain evidence="2 3">CECT 3303</strain>
    </source>
</reference>
<evidence type="ECO:0000259" key="1">
    <source>
        <dbReference type="PROSITE" id="PS51462"/>
    </source>
</evidence>
<feature type="domain" description="Nudix hydrolase" evidence="1">
    <location>
        <begin position="49"/>
        <end position="183"/>
    </location>
</feature>
<dbReference type="CDD" id="cd03674">
    <property type="entry name" value="NUDIX_Hydrolase"/>
    <property type="match status" value="1"/>
</dbReference>
<dbReference type="Proteomes" id="UP000562352">
    <property type="component" value="Unassembled WGS sequence"/>
</dbReference>
<gene>
    <name evidence="2" type="ORF">FHS22_004195</name>
</gene>
<sequence length="183" mass="19947">MIDLAITADHIRDVIGDYLDAHPSDKAALAPILELLDDGADLTTRKEFRGHATAGAILTDPNGLILHIHHRALERWLLPGGHLEASDATLCGAALRELVEETGIPAAMVIAVGNRPVHIDVHPIPANGFKGEPDHQHFDFRFLFRTIADVGQLQTEEITDAAWRDADSISDPILRQRVTQALG</sequence>
<dbReference type="InterPro" id="IPR000086">
    <property type="entry name" value="NUDIX_hydrolase_dom"/>
</dbReference>
<protein>
    <submittedName>
        <fullName evidence="2">8-oxo-dGTP pyrophosphatase MutT (NUDIX family)</fullName>
    </submittedName>
</protein>
<dbReference type="InterPro" id="IPR015797">
    <property type="entry name" value="NUDIX_hydrolase-like_dom_sf"/>
</dbReference>
<evidence type="ECO:0000313" key="2">
    <source>
        <dbReference type="EMBL" id="MBB5964909.1"/>
    </source>
</evidence>
<keyword evidence="3" id="KW-1185">Reference proteome</keyword>
<comment type="caution">
    <text evidence="2">The sequence shown here is derived from an EMBL/GenBank/DDBJ whole genome shotgun (WGS) entry which is preliminary data.</text>
</comment>
<dbReference type="EMBL" id="JACHJJ010000014">
    <property type="protein sequence ID" value="MBB5964909.1"/>
    <property type="molecule type" value="Genomic_DNA"/>
</dbReference>
<dbReference type="Pfam" id="PF00293">
    <property type="entry name" value="NUDIX"/>
    <property type="match status" value="1"/>
</dbReference>
<accession>A0A841D607</accession>
<dbReference type="SUPFAM" id="SSF55811">
    <property type="entry name" value="Nudix"/>
    <property type="match status" value="1"/>
</dbReference>
<proteinExistence type="predicted"/>
<dbReference type="RefSeq" id="WP_221473902.1">
    <property type="nucleotide sequence ID" value="NZ_JACHJJ010000014.1"/>
</dbReference>
<organism evidence="2 3">
    <name type="scientific">Planomonospora venezuelensis</name>
    <dbReference type="NCBI Taxonomy" id="1999"/>
    <lineage>
        <taxon>Bacteria</taxon>
        <taxon>Bacillati</taxon>
        <taxon>Actinomycetota</taxon>
        <taxon>Actinomycetes</taxon>
        <taxon>Streptosporangiales</taxon>
        <taxon>Streptosporangiaceae</taxon>
        <taxon>Planomonospora</taxon>
    </lineage>
</organism>
<dbReference type="PROSITE" id="PS51462">
    <property type="entry name" value="NUDIX"/>
    <property type="match status" value="1"/>
</dbReference>
<dbReference type="AlphaFoldDB" id="A0A841D607"/>
<dbReference type="Gene3D" id="3.90.79.10">
    <property type="entry name" value="Nucleoside Triphosphate Pyrophosphohydrolase"/>
    <property type="match status" value="1"/>
</dbReference>